<evidence type="ECO:0000256" key="1">
    <source>
        <dbReference type="ARBA" id="ARBA00000439"/>
    </source>
</evidence>
<dbReference type="AlphaFoldDB" id="F4KRG9"/>
<evidence type="ECO:0000256" key="6">
    <source>
        <dbReference type="ARBA" id="ARBA00022490"/>
    </source>
</evidence>
<organism evidence="13 14">
    <name type="scientific">Haliscomenobacter hydrossis (strain ATCC 27775 / DSM 1100 / LMG 10767 / O)</name>
    <dbReference type="NCBI Taxonomy" id="760192"/>
    <lineage>
        <taxon>Bacteria</taxon>
        <taxon>Pseudomonadati</taxon>
        <taxon>Bacteroidota</taxon>
        <taxon>Saprospiria</taxon>
        <taxon>Saprospirales</taxon>
        <taxon>Haliscomenobacteraceae</taxon>
        <taxon>Haliscomenobacter</taxon>
    </lineage>
</organism>
<dbReference type="PANTHER" id="PTHR32518">
    <property type="match status" value="1"/>
</dbReference>
<dbReference type="PROSITE" id="PS51166">
    <property type="entry name" value="CBM20"/>
    <property type="match status" value="2"/>
</dbReference>
<dbReference type="EC" id="2.4.1.25" evidence="4"/>
<evidence type="ECO:0000256" key="2">
    <source>
        <dbReference type="ARBA" id="ARBA00004496"/>
    </source>
</evidence>
<dbReference type="InterPro" id="IPR003385">
    <property type="entry name" value="Glyco_hydro_77"/>
</dbReference>
<dbReference type="Pfam" id="PF02446">
    <property type="entry name" value="Glyco_hydro_77"/>
    <property type="match status" value="1"/>
</dbReference>
<evidence type="ECO:0000259" key="12">
    <source>
        <dbReference type="PROSITE" id="PS51166"/>
    </source>
</evidence>
<dbReference type="Gene3D" id="2.60.40.10">
    <property type="entry name" value="Immunoglobulins"/>
    <property type="match status" value="2"/>
</dbReference>
<reference key="2">
    <citation type="submission" date="2011-04" db="EMBL/GenBank/DDBJ databases">
        <title>Complete sequence of chromosome of Haliscomenobacter hydrossis DSM 1100.</title>
        <authorList>
            <consortium name="US DOE Joint Genome Institute (JGI-PGF)"/>
            <person name="Lucas S."/>
            <person name="Han J."/>
            <person name="Lapidus A."/>
            <person name="Bruce D."/>
            <person name="Goodwin L."/>
            <person name="Pitluck S."/>
            <person name="Peters L."/>
            <person name="Kyrpides N."/>
            <person name="Mavromatis K."/>
            <person name="Ivanova N."/>
            <person name="Ovchinnikova G."/>
            <person name="Pagani I."/>
            <person name="Daligault H."/>
            <person name="Detter J.C."/>
            <person name="Han C."/>
            <person name="Land M."/>
            <person name="Hauser L."/>
            <person name="Markowitz V."/>
            <person name="Cheng J.-F."/>
            <person name="Hugenholtz P."/>
            <person name="Woyke T."/>
            <person name="Wu D."/>
            <person name="Verbarg S."/>
            <person name="Frueling A."/>
            <person name="Brambilla E."/>
            <person name="Klenk H.-P."/>
            <person name="Eisen J.A."/>
        </authorList>
    </citation>
    <scope>NUCLEOTIDE SEQUENCE</scope>
    <source>
        <strain>DSM 1100</strain>
    </source>
</reference>
<keyword evidence="14" id="KW-1185">Reference proteome</keyword>
<dbReference type="eggNOG" id="COG1640">
    <property type="taxonomic scope" value="Bacteria"/>
</dbReference>
<dbReference type="HOGENOM" id="CLU_014132_0_0_10"/>
<dbReference type="GO" id="GO:0005975">
    <property type="term" value="P:carbohydrate metabolic process"/>
    <property type="evidence" value="ECO:0007669"/>
    <property type="project" value="InterPro"/>
</dbReference>
<evidence type="ECO:0000256" key="3">
    <source>
        <dbReference type="ARBA" id="ARBA00005684"/>
    </source>
</evidence>
<evidence type="ECO:0000256" key="7">
    <source>
        <dbReference type="ARBA" id="ARBA00022676"/>
    </source>
</evidence>
<dbReference type="SMART" id="SM01065">
    <property type="entry name" value="CBM_2"/>
    <property type="match status" value="2"/>
</dbReference>
<evidence type="ECO:0000256" key="11">
    <source>
        <dbReference type="ARBA" id="ARBA00031501"/>
    </source>
</evidence>
<evidence type="ECO:0000256" key="4">
    <source>
        <dbReference type="ARBA" id="ARBA00012560"/>
    </source>
</evidence>
<dbReference type="PANTHER" id="PTHR32518:SF3">
    <property type="entry name" value="4-ALPHA-GLUCANOTRANSFERASE"/>
    <property type="match status" value="1"/>
</dbReference>
<keyword evidence="6" id="KW-0963">Cytoplasm</keyword>
<feature type="domain" description="CBM20" evidence="12">
    <location>
        <begin position="1"/>
        <end position="105"/>
    </location>
</feature>
<comment type="catalytic activity">
    <reaction evidence="1">
        <text>Transfers a segment of a (1-&gt;4)-alpha-D-glucan to a new position in an acceptor, which may be glucose or a (1-&gt;4)-alpha-D-glucan.</text>
        <dbReference type="EC" id="2.4.1.25"/>
    </reaction>
</comment>
<dbReference type="GO" id="GO:2001070">
    <property type="term" value="F:starch binding"/>
    <property type="evidence" value="ECO:0007669"/>
    <property type="project" value="InterPro"/>
</dbReference>
<dbReference type="Pfam" id="PF00686">
    <property type="entry name" value="CBM_20"/>
    <property type="match status" value="2"/>
</dbReference>
<evidence type="ECO:0000256" key="10">
    <source>
        <dbReference type="ARBA" id="ARBA00031423"/>
    </source>
</evidence>
<keyword evidence="8 13" id="KW-0808">Transferase</keyword>
<dbReference type="EMBL" id="CP002691">
    <property type="protein sequence ID" value="AEE47959.1"/>
    <property type="molecule type" value="Genomic_DNA"/>
</dbReference>
<gene>
    <name evidence="13" type="ordered locus">Halhy_0045</name>
</gene>
<dbReference type="InterPro" id="IPR017853">
    <property type="entry name" value="GH"/>
</dbReference>
<feature type="domain" description="CBM20" evidence="12">
    <location>
        <begin position="135"/>
        <end position="251"/>
    </location>
</feature>
<proteinExistence type="inferred from homology"/>
<name>F4KRG9_HALH1</name>
<evidence type="ECO:0000256" key="5">
    <source>
        <dbReference type="ARBA" id="ARBA00020295"/>
    </source>
</evidence>
<dbReference type="SUPFAM" id="SSF49452">
    <property type="entry name" value="Starch-binding domain-like"/>
    <property type="match status" value="2"/>
</dbReference>
<dbReference type="GO" id="GO:0004134">
    <property type="term" value="F:4-alpha-glucanotransferase activity"/>
    <property type="evidence" value="ECO:0007669"/>
    <property type="project" value="UniProtKB-EC"/>
</dbReference>
<dbReference type="InterPro" id="IPR013783">
    <property type="entry name" value="Ig-like_fold"/>
</dbReference>
<comment type="subcellular location">
    <subcellularLocation>
        <location evidence="2">Cytoplasm</location>
    </subcellularLocation>
</comment>
<evidence type="ECO:0000313" key="14">
    <source>
        <dbReference type="Proteomes" id="UP000008461"/>
    </source>
</evidence>
<reference evidence="13 14" key="1">
    <citation type="journal article" date="2011" name="Stand. Genomic Sci.">
        <title>Complete genome sequence of Haliscomenobacter hydrossis type strain (O).</title>
        <authorList>
            <consortium name="US DOE Joint Genome Institute (JGI-PGF)"/>
            <person name="Daligault H."/>
            <person name="Lapidus A."/>
            <person name="Zeytun A."/>
            <person name="Nolan M."/>
            <person name="Lucas S."/>
            <person name="Del Rio T.G."/>
            <person name="Tice H."/>
            <person name="Cheng J.F."/>
            <person name="Tapia R."/>
            <person name="Han C."/>
            <person name="Goodwin L."/>
            <person name="Pitluck S."/>
            <person name="Liolios K."/>
            <person name="Pagani I."/>
            <person name="Ivanova N."/>
            <person name="Huntemann M."/>
            <person name="Mavromatis K."/>
            <person name="Mikhailova N."/>
            <person name="Pati A."/>
            <person name="Chen A."/>
            <person name="Palaniappan K."/>
            <person name="Land M."/>
            <person name="Hauser L."/>
            <person name="Brambilla E.M."/>
            <person name="Rohde M."/>
            <person name="Verbarg S."/>
            <person name="Goker M."/>
            <person name="Bristow J."/>
            <person name="Eisen J.A."/>
            <person name="Markowitz V."/>
            <person name="Hugenholtz P."/>
            <person name="Kyrpides N.C."/>
            <person name="Klenk H.P."/>
            <person name="Woyke T."/>
        </authorList>
    </citation>
    <scope>NUCLEOTIDE SEQUENCE [LARGE SCALE GENOMIC DNA]</scope>
    <source>
        <strain evidence="14">ATCC 27775 / DSM 1100 / LMG 10767 / O</strain>
    </source>
</reference>
<evidence type="ECO:0000313" key="13">
    <source>
        <dbReference type="EMBL" id="AEE47959.1"/>
    </source>
</evidence>
<protein>
    <recommendedName>
        <fullName evidence="5">4-alpha-glucanotransferase</fullName>
        <ecNumber evidence="4">2.4.1.25</ecNumber>
    </recommendedName>
    <alternativeName>
        <fullName evidence="10">Amylomaltase</fullName>
    </alternativeName>
    <alternativeName>
        <fullName evidence="11">Disproportionating enzyme</fullName>
    </alternativeName>
</protein>
<sequence length="905" mass="104459">MYETMTITFQIHYQTNWGQQMAIVGNLPELGSGNEQQAQTMQYIGGGYWRVSIPLKKAPSTLEYQYLLKDNASLSLLTAEWGNRRKLRISRLAGDHLFLKDSWRAVDHPENAFYTAAFSKVIFKPQAQYKGNSITPDPLRLGIRFQLRAVQVPAGLQLAILGSLPELGAWDYGRPVLLSNADFPLWTGEISVGFRQGFEYKYGLYDPTVQRIIELETGPNRKLDGAPLDALVNSTIVNDEYYANPAGNWKGAGVAVPVFSLRTAESMGVGEFNDLKKMIDWAQKAGLRMVQILPVNDTSANHTWTDSYPYAAITVFGLHPQFLHLDVLEGINTKKVATERKKLNLHPAVDYEAVNKAKLSLAREAFNKTQKTFLSSPDFLSFFAESKHWLEPYAVFCYLRDKFKSVEFAENWGAYAQYTPALLEELASPTATDYADVAFHYYLQYHLDKQLREASDYARSKGLILKGDLPIGIYRHSVDAWVAPHLYNMDGQAGAPPDPFSDNGQNWGFPTYNWAEMAKDGYLWWRQRMGQLSRYFDAYRIDHILGFFRIWQIPLDQVEGTLGFFNPALPIMREELDARGIWFDQERYCKPFITKQLLDERFGEDVDDVRTQFLDEIRFNYFAFKPQYDTQRKIEQFFQAAENQDKIHLQPGLYKLISNVLLLEIPGSNGRAFHPRIDLNKTYSFQNLDAVQQAKLQELYIDYFYRRQEDFWRAQAMQKLPALKASTDMLICGEDLGMVPACVPGVMRELGILTLEIQRMSKNPATEFLQEEDIPYLSVASPSTHDMAPIRAWWEEEDRALISRFFHNELKFMGQEPYTCEPFLAKAVVEKHLRWPSMWTVFPLQDLLAMDLKLRRENPAEERINVPAIMPYYWRYRMHLDLEDLIAAEGYNAMLHDLLHRYDRA</sequence>
<keyword evidence="9" id="KW-0119">Carbohydrate metabolism</keyword>
<dbReference type="GO" id="GO:0005737">
    <property type="term" value="C:cytoplasm"/>
    <property type="evidence" value="ECO:0007669"/>
    <property type="project" value="UniProtKB-SubCell"/>
</dbReference>
<keyword evidence="7 13" id="KW-0328">Glycosyltransferase</keyword>
<accession>F4KRG9</accession>
<dbReference type="InterPro" id="IPR002044">
    <property type="entry name" value="CBM20"/>
</dbReference>
<dbReference type="Proteomes" id="UP000008461">
    <property type="component" value="Chromosome"/>
</dbReference>
<dbReference type="InterPro" id="IPR013784">
    <property type="entry name" value="Carb-bd-like_fold"/>
</dbReference>
<dbReference type="KEGG" id="hhy:Halhy_0045"/>
<dbReference type="STRING" id="760192.Halhy_0045"/>
<evidence type="ECO:0000256" key="8">
    <source>
        <dbReference type="ARBA" id="ARBA00022679"/>
    </source>
</evidence>
<evidence type="ECO:0000256" key="9">
    <source>
        <dbReference type="ARBA" id="ARBA00023277"/>
    </source>
</evidence>
<dbReference type="CDD" id="cd05467">
    <property type="entry name" value="CBM20"/>
    <property type="match status" value="1"/>
</dbReference>
<comment type="similarity">
    <text evidence="3">Belongs to the disproportionating enzyme family.</text>
</comment>
<dbReference type="SUPFAM" id="SSF51445">
    <property type="entry name" value="(Trans)glycosidases"/>
    <property type="match status" value="1"/>
</dbReference>
<dbReference type="Gene3D" id="3.20.20.80">
    <property type="entry name" value="Glycosidases"/>
    <property type="match status" value="2"/>
</dbReference>